<sequence length="79" mass="9235">MVHKRFFLTLSYIVYFVIVLFLTYSIQWVTVLFMGGIRFAAAESYPGDLSSISLVLWSFLFSSIHFIIITMYFSLKSFL</sequence>
<keyword evidence="1" id="KW-1133">Transmembrane helix</keyword>
<reference evidence="2 3" key="1">
    <citation type="submission" date="2014-02" db="EMBL/GenBank/DDBJ databases">
        <title>Draft genome sequence of Lysinibacillus boronitolerans NBRC 103108.</title>
        <authorList>
            <person name="Zhang F."/>
            <person name="Wang G."/>
            <person name="Zhang L."/>
        </authorList>
    </citation>
    <scope>NUCLEOTIDE SEQUENCE [LARGE SCALE GENOMIC DNA]</scope>
    <source>
        <strain evidence="2 3">NBRC 103108</strain>
    </source>
</reference>
<evidence type="ECO:0000256" key="1">
    <source>
        <dbReference type="SAM" id="Phobius"/>
    </source>
</evidence>
<feature type="transmembrane region" description="Helical" evidence="1">
    <location>
        <begin position="54"/>
        <end position="75"/>
    </location>
</feature>
<evidence type="ECO:0000313" key="3">
    <source>
        <dbReference type="Proteomes" id="UP000030487"/>
    </source>
</evidence>
<accession>A0ABR4Y320</accession>
<gene>
    <name evidence="2" type="ORF">CD31_06920</name>
</gene>
<keyword evidence="1" id="KW-0812">Transmembrane</keyword>
<evidence type="ECO:0000313" key="2">
    <source>
        <dbReference type="EMBL" id="KGR87268.1"/>
    </source>
</evidence>
<proteinExistence type="predicted"/>
<organism evidence="2 3">
    <name type="scientific">Lysinibacillus boronitolerans JCM 21713 = 10a = NBRC 103108</name>
    <dbReference type="NCBI Taxonomy" id="1294264"/>
    <lineage>
        <taxon>Bacteria</taxon>
        <taxon>Bacillati</taxon>
        <taxon>Bacillota</taxon>
        <taxon>Bacilli</taxon>
        <taxon>Bacillales</taxon>
        <taxon>Bacillaceae</taxon>
        <taxon>Lysinibacillus</taxon>
    </lineage>
</organism>
<dbReference type="Proteomes" id="UP000030487">
    <property type="component" value="Unassembled WGS sequence"/>
</dbReference>
<feature type="transmembrane region" description="Helical" evidence="1">
    <location>
        <begin position="12"/>
        <end position="34"/>
    </location>
</feature>
<dbReference type="EMBL" id="JPVR01000067">
    <property type="protein sequence ID" value="KGR87268.1"/>
    <property type="molecule type" value="Genomic_DNA"/>
</dbReference>
<protein>
    <submittedName>
        <fullName evidence="2">Uncharacterized protein</fullName>
    </submittedName>
</protein>
<comment type="caution">
    <text evidence="2">The sequence shown here is derived from an EMBL/GenBank/DDBJ whole genome shotgun (WGS) entry which is preliminary data.</text>
</comment>
<name>A0ABR4Y320_9BACI</name>
<keyword evidence="1" id="KW-0472">Membrane</keyword>
<keyword evidence="3" id="KW-1185">Reference proteome</keyword>